<dbReference type="STRING" id="641691.SAMN05421636_11220"/>
<dbReference type="AlphaFoldDB" id="A0A1G7IHM6"/>
<evidence type="ECO:0000313" key="2">
    <source>
        <dbReference type="Proteomes" id="UP000199109"/>
    </source>
</evidence>
<dbReference type="RefSeq" id="WP_091873827.1">
    <property type="nucleotide sequence ID" value="NZ_FNAO01000012.1"/>
</dbReference>
<sequence>MKKVRKLIDVDTAVLKILDKEAKKQKRSLKSLMEYTIEETARKLESPSAAYKTMMDDMLNKLDEGRLEFSSIDDIKSKYGL</sequence>
<dbReference type="OrthoDB" id="1179307at2"/>
<name>A0A1G7IHM6_9FLAO</name>
<protein>
    <submittedName>
        <fullName evidence="1">Uncharacterized protein</fullName>
    </submittedName>
</protein>
<reference evidence="1 2" key="1">
    <citation type="submission" date="2016-10" db="EMBL/GenBank/DDBJ databases">
        <authorList>
            <person name="de Groot N.N."/>
        </authorList>
    </citation>
    <scope>NUCLEOTIDE SEQUENCE [LARGE SCALE GENOMIC DNA]</scope>
    <source>
        <strain evidence="1 2">DSM 23421</strain>
    </source>
</reference>
<proteinExistence type="predicted"/>
<keyword evidence="2" id="KW-1185">Reference proteome</keyword>
<organism evidence="1 2">
    <name type="scientific">Pricia antarctica</name>
    <dbReference type="NCBI Taxonomy" id="641691"/>
    <lineage>
        <taxon>Bacteria</taxon>
        <taxon>Pseudomonadati</taxon>
        <taxon>Bacteroidota</taxon>
        <taxon>Flavobacteriia</taxon>
        <taxon>Flavobacteriales</taxon>
        <taxon>Flavobacteriaceae</taxon>
        <taxon>Pricia</taxon>
    </lineage>
</organism>
<dbReference type="Proteomes" id="UP000199109">
    <property type="component" value="Unassembled WGS sequence"/>
</dbReference>
<dbReference type="EMBL" id="FNAO01000012">
    <property type="protein sequence ID" value="SDF11779.1"/>
    <property type="molecule type" value="Genomic_DNA"/>
</dbReference>
<evidence type="ECO:0000313" key="1">
    <source>
        <dbReference type="EMBL" id="SDF11779.1"/>
    </source>
</evidence>
<accession>A0A1G7IHM6</accession>
<gene>
    <name evidence="1" type="ORF">SAMN05421636_11220</name>
</gene>